<evidence type="ECO:0000313" key="1">
    <source>
        <dbReference type="EMBL" id="PVH38924.1"/>
    </source>
</evidence>
<accession>A0A2T8IML5</accession>
<dbReference type="AlphaFoldDB" id="A0A2T8IML5"/>
<organism evidence="1">
    <name type="scientific">Panicum hallii</name>
    <dbReference type="NCBI Taxonomy" id="206008"/>
    <lineage>
        <taxon>Eukaryota</taxon>
        <taxon>Viridiplantae</taxon>
        <taxon>Streptophyta</taxon>
        <taxon>Embryophyta</taxon>
        <taxon>Tracheophyta</taxon>
        <taxon>Spermatophyta</taxon>
        <taxon>Magnoliopsida</taxon>
        <taxon>Liliopsida</taxon>
        <taxon>Poales</taxon>
        <taxon>Poaceae</taxon>
        <taxon>PACMAD clade</taxon>
        <taxon>Panicoideae</taxon>
        <taxon>Panicodae</taxon>
        <taxon>Paniceae</taxon>
        <taxon>Panicinae</taxon>
        <taxon>Panicum</taxon>
        <taxon>Panicum sect. Panicum</taxon>
    </lineage>
</organism>
<protein>
    <submittedName>
        <fullName evidence="1">Uncharacterized protein</fullName>
    </submittedName>
</protein>
<sequence>MGMPSKNLDGSWLSAGMDPKSSYLLEIRLNCNHEKRRKDILYFSFNKVMDSNLCNFKDLVEEIVNQYPPSYLKVVHIFYYDEVKKCFPQVTTDYELLEMFSKHVEKKVLRMTIAYTDPIDAMPIPKCYTLENSDVLDIPCTPSMACPSLATASQSNEPICSQYSKPKTVSPLNLAQMNLMMLLMVLNIWQILNHKMNMWLLMMKACT</sequence>
<proteinExistence type="predicted"/>
<gene>
    <name evidence="1" type="ORF">PAHAL_5G391000</name>
</gene>
<dbReference type="Gramene" id="PVH38924">
    <property type="protein sequence ID" value="PVH38924"/>
    <property type="gene ID" value="PAHAL_5G391000"/>
</dbReference>
<dbReference type="EMBL" id="CM008050">
    <property type="protein sequence ID" value="PVH38924.1"/>
    <property type="molecule type" value="Genomic_DNA"/>
</dbReference>
<dbReference type="Proteomes" id="UP000243499">
    <property type="component" value="Chromosome 5"/>
</dbReference>
<name>A0A2T8IML5_9POAL</name>
<reference evidence="1" key="1">
    <citation type="submission" date="2018-04" db="EMBL/GenBank/DDBJ databases">
        <title>WGS assembly of Panicum hallii.</title>
        <authorList>
            <person name="Lovell J."/>
            <person name="Jenkins J."/>
            <person name="Lowry D."/>
            <person name="Mamidi S."/>
            <person name="Sreedasyam A."/>
            <person name="Weng X."/>
            <person name="Barry K."/>
            <person name="Bonette J."/>
            <person name="Campitelli B."/>
            <person name="Daum C."/>
            <person name="Gordon S."/>
            <person name="Gould B."/>
            <person name="Lipzen A."/>
            <person name="Macqueen A."/>
            <person name="Palacio-Mejia J."/>
            <person name="Plott C."/>
            <person name="Shakirov E."/>
            <person name="Shu S."/>
            <person name="Yoshinaga Y."/>
            <person name="Zane M."/>
            <person name="Rokhsar D."/>
            <person name="Grimwood J."/>
            <person name="Schmutz J."/>
            <person name="Juenger T."/>
        </authorList>
    </citation>
    <scope>NUCLEOTIDE SEQUENCE [LARGE SCALE GENOMIC DNA]</scope>
    <source>
        <strain evidence="1">FIL2</strain>
    </source>
</reference>